<sequence length="127" mass="14110">MQAFARMTLPVRRVWNGVTARIGVRKRGKSQFPTNHLMLKMGNEASEGCQVVRVRGCASDVGDAEPNPSGNQSDSVPSKKKENSVQLLGLGRASLFPLSNRLKHTCGFQLYLTIKEEKKRRERGISL</sequence>
<dbReference type="Proteomes" id="UP000436088">
    <property type="component" value="Unassembled WGS sequence"/>
</dbReference>
<dbReference type="AlphaFoldDB" id="A0A6A2YV89"/>
<feature type="region of interest" description="Disordered" evidence="1">
    <location>
        <begin position="60"/>
        <end position="83"/>
    </location>
</feature>
<proteinExistence type="predicted"/>
<dbReference type="EMBL" id="VEPZ02001270">
    <property type="protein sequence ID" value="KAE8683326.1"/>
    <property type="molecule type" value="Genomic_DNA"/>
</dbReference>
<keyword evidence="3" id="KW-1185">Reference proteome</keyword>
<reference evidence="2" key="1">
    <citation type="submission" date="2019-09" db="EMBL/GenBank/DDBJ databases">
        <title>Draft genome information of white flower Hibiscus syriacus.</title>
        <authorList>
            <person name="Kim Y.-M."/>
        </authorList>
    </citation>
    <scope>NUCLEOTIDE SEQUENCE [LARGE SCALE GENOMIC DNA]</scope>
    <source>
        <strain evidence="2">YM2019G1</strain>
    </source>
</reference>
<evidence type="ECO:0000313" key="2">
    <source>
        <dbReference type="EMBL" id="KAE8683326.1"/>
    </source>
</evidence>
<organism evidence="2 3">
    <name type="scientific">Hibiscus syriacus</name>
    <name type="common">Rose of Sharon</name>
    <dbReference type="NCBI Taxonomy" id="106335"/>
    <lineage>
        <taxon>Eukaryota</taxon>
        <taxon>Viridiplantae</taxon>
        <taxon>Streptophyta</taxon>
        <taxon>Embryophyta</taxon>
        <taxon>Tracheophyta</taxon>
        <taxon>Spermatophyta</taxon>
        <taxon>Magnoliopsida</taxon>
        <taxon>eudicotyledons</taxon>
        <taxon>Gunneridae</taxon>
        <taxon>Pentapetalae</taxon>
        <taxon>rosids</taxon>
        <taxon>malvids</taxon>
        <taxon>Malvales</taxon>
        <taxon>Malvaceae</taxon>
        <taxon>Malvoideae</taxon>
        <taxon>Hibiscus</taxon>
    </lineage>
</organism>
<evidence type="ECO:0000313" key="3">
    <source>
        <dbReference type="Proteomes" id="UP000436088"/>
    </source>
</evidence>
<evidence type="ECO:0000256" key="1">
    <source>
        <dbReference type="SAM" id="MobiDB-lite"/>
    </source>
</evidence>
<protein>
    <submittedName>
        <fullName evidence="2">Uncharacterized protein</fullName>
    </submittedName>
</protein>
<accession>A0A6A2YV89</accession>
<name>A0A6A2YV89_HIBSY</name>
<gene>
    <name evidence="2" type="ORF">F3Y22_tig00111210pilonHSYRG00217</name>
</gene>
<comment type="caution">
    <text evidence="2">The sequence shown here is derived from an EMBL/GenBank/DDBJ whole genome shotgun (WGS) entry which is preliminary data.</text>
</comment>